<organism evidence="7 8">
    <name type="scientific">Rheinheimera riviphila</name>
    <dbReference type="NCBI Taxonomy" id="1834037"/>
    <lineage>
        <taxon>Bacteria</taxon>
        <taxon>Pseudomonadati</taxon>
        <taxon>Pseudomonadota</taxon>
        <taxon>Gammaproteobacteria</taxon>
        <taxon>Chromatiales</taxon>
        <taxon>Chromatiaceae</taxon>
        <taxon>Rheinheimera</taxon>
    </lineage>
</organism>
<dbReference type="InterPro" id="IPR050301">
    <property type="entry name" value="NTE"/>
</dbReference>
<evidence type="ECO:0000313" key="7">
    <source>
        <dbReference type="EMBL" id="RVU31925.1"/>
    </source>
</evidence>
<dbReference type="InterPro" id="IPR016035">
    <property type="entry name" value="Acyl_Trfase/lysoPLipase"/>
</dbReference>
<dbReference type="GO" id="GO:0016042">
    <property type="term" value="P:lipid catabolic process"/>
    <property type="evidence" value="ECO:0007669"/>
    <property type="project" value="UniProtKB-UniRule"/>
</dbReference>
<sequence>MTAPTKDVKRTVLATSVLPLLSLLFSSALLAAPIPSPCQHIQNRPCTALVLGGGGARGGAHLGVIRQLEAQKIPIDLIVGTSIGAFVGGLYASGYSPDEIEKILQTLDWGAGFTDKVSRDEMPLRRTQQRDHYAIRLDIGLGADGVKMPKGLLLGQAMAELIQHAYGVQSANQHFDQLPIPFRAIATNLRNKDTVVLAQGSLLAAVQASMSIPGVVQPMRLDGKVLVDGGVANNLPVSVARQLGATRIIAVAIDAPLQDEAQLDSAFAVTEQLTSFLVRQEVELQKKLLTADDLLIEPKLTGIDTLGFEKMGLAIKAGHASAKANKAKLATFARPESYASWQQLQRKRLDNQSQISKVTLHNQSALADEVLLERLQIIPGETYSANQLTSAIHRLYGLDQFERVRHQLSMQPDGSQELLIEAEDKSWGPGFLNFNFLMDDDFSSNRRVQLAASYNRTNLSPYGAEWYNEVAIGTDKLFSSELYWPIYNSGSFVAAKAYRSVGTLIVEDNEGLSLGDFIRQETVLALRAGMNLSDDAQLSAAWLDKTGRYQLPAFFANSFQSKYLHFTRQGPELKLLWDSLDHPSFPSRGLKLDLSRQWLDDVFRGSKASSINTSLELIAATSWQDHRLKGRWLEQRYQSADGDIALEQYSLGGLLNLSGYPRNYLYSSALKFGSLVYMYKMHENRFSFFQSPFYLGGSLERGWVKDSIWQAANAFSADWVWAGSVFLGWDSPIGTVLLGYGQAQSLYSEQNQQLYLSIGQWY</sequence>
<protein>
    <submittedName>
        <fullName evidence="7">Esterase</fullName>
    </submittedName>
</protein>
<evidence type="ECO:0000256" key="2">
    <source>
        <dbReference type="ARBA" id="ARBA00022963"/>
    </source>
</evidence>
<feature type="signal peptide" evidence="5">
    <location>
        <begin position="1"/>
        <end position="31"/>
    </location>
</feature>
<feature type="domain" description="PNPLA" evidence="6">
    <location>
        <begin position="49"/>
        <end position="241"/>
    </location>
</feature>
<evidence type="ECO:0000259" key="6">
    <source>
        <dbReference type="PROSITE" id="PS51635"/>
    </source>
</evidence>
<dbReference type="GO" id="GO:0019867">
    <property type="term" value="C:outer membrane"/>
    <property type="evidence" value="ECO:0007669"/>
    <property type="project" value="InterPro"/>
</dbReference>
<comment type="caution">
    <text evidence="7">The sequence shown here is derived from an EMBL/GenBank/DDBJ whole genome shotgun (WGS) entry which is preliminary data.</text>
</comment>
<proteinExistence type="predicted"/>
<dbReference type="Gene3D" id="3.40.1090.10">
    <property type="entry name" value="Cytosolic phospholipase A2 catalytic domain"/>
    <property type="match status" value="2"/>
</dbReference>
<keyword evidence="2 4" id="KW-0442">Lipid degradation</keyword>
<name>A0A437QBV5_9GAMM</name>
<feature type="short sequence motif" description="DGA/G" evidence="4">
    <location>
        <begin position="228"/>
        <end position="230"/>
    </location>
</feature>
<evidence type="ECO:0000256" key="1">
    <source>
        <dbReference type="ARBA" id="ARBA00022801"/>
    </source>
</evidence>
<evidence type="ECO:0000313" key="8">
    <source>
        <dbReference type="Proteomes" id="UP000283077"/>
    </source>
</evidence>
<dbReference type="EMBL" id="SACS01000035">
    <property type="protein sequence ID" value="RVU31925.1"/>
    <property type="molecule type" value="Genomic_DNA"/>
</dbReference>
<evidence type="ECO:0000256" key="5">
    <source>
        <dbReference type="SAM" id="SignalP"/>
    </source>
</evidence>
<dbReference type="Pfam" id="PF01734">
    <property type="entry name" value="Patatin"/>
    <property type="match status" value="1"/>
</dbReference>
<dbReference type="Pfam" id="PF07244">
    <property type="entry name" value="POTRA"/>
    <property type="match status" value="1"/>
</dbReference>
<dbReference type="GO" id="GO:0016787">
    <property type="term" value="F:hydrolase activity"/>
    <property type="evidence" value="ECO:0007669"/>
    <property type="project" value="UniProtKB-UniRule"/>
</dbReference>
<dbReference type="InterPro" id="IPR002641">
    <property type="entry name" value="PNPLA_dom"/>
</dbReference>
<keyword evidence="8" id="KW-1185">Reference proteome</keyword>
<keyword evidence="1 4" id="KW-0378">Hydrolase</keyword>
<keyword evidence="3 4" id="KW-0443">Lipid metabolism</keyword>
<accession>A0A437QBV5</accession>
<evidence type="ECO:0000256" key="4">
    <source>
        <dbReference type="PROSITE-ProRule" id="PRU01161"/>
    </source>
</evidence>
<dbReference type="OrthoDB" id="5290098at2"/>
<dbReference type="Proteomes" id="UP000283077">
    <property type="component" value="Unassembled WGS sequence"/>
</dbReference>
<feature type="active site" description="Proton acceptor" evidence="4">
    <location>
        <position position="228"/>
    </location>
</feature>
<feature type="short sequence motif" description="GXGXXG" evidence="4">
    <location>
        <begin position="53"/>
        <end position="58"/>
    </location>
</feature>
<dbReference type="SUPFAM" id="SSF52151">
    <property type="entry name" value="FabD/lysophospholipase-like"/>
    <property type="match status" value="1"/>
</dbReference>
<feature type="chain" id="PRO_5019412269" evidence="5">
    <location>
        <begin position="32"/>
        <end position="762"/>
    </location>
</feature>
<feature type="short sequence motif" description="GXSXG" evidence="4">
    <location>
        <begin position="80"/>
        <end position="84"/>
    </location>
</feature>
<gene>
    <name evidence="7" type="ORF">EOE67_19550</name>
</gene>
<dbReference type="RefSeq" id="WP_127701146.1">
    <property type="nucleotide sequence ID" value="NZ_SACS01000035.1"/>
</dbReference>
<dbReference type="PANTHER" id="PTHR14226">
    <property type="entry name" value="NEUROPATHY TARGET ESTERASE/SWISS CHEESE D.MELANOGASTER"/>
    <property type="match status" value="1"/>
</dbReference>
<keyword evidence="5" id="KW-0732">Signal</keyword>
<feature type="active site" description="Nucleophile" evidence="4">
    <location>
        <position position="82"/>
    </location>
</feature>
<dbReference type="Gene3D" id="2.40.160.50">
    <property type="entry name" value="membrane protein fhac: a member of the omp85/tpsb transporter family"/>
    <property type="match status" value="1"/>
</dbReference>
<dbReference type="InterPro" id="IPR010827">
    <property type="entry name" value="BamA/TamA_POTRA"/>
</dbReference>
<evidence type="ECO:0000256" key="3">
    <source>
        <dbReference type="ARBA" id="ARBA00023098"/>
    </source>
</evidence>
<dbReference type="PANTHER" id="PTHR14226:SF29">
    <property type="entry name" value="NEUROPATHY TARGET ESTERASE SWS"/>
    <property type="match status" value="1"/>
</dbReference>
<dbReference type="PROSITE" id="PS51635">
    <property type="entry name" value="PNPLA"/>
    <property type="match status" value="1"/>
</dbReference>
<reference evidence="7 8" key="1">
    <citation type="submission" date="2019-01" db="EMBL/GenBank/DDBJ databases">
        <authorList>
            <person name="Chen W.-M."/>
        </authorList>
    </citation>
    <scope>NUCLEOTIDE SEQUENCE [LARGE SCALE GENOMIC DNA]</scope>
    <source>
        <strain evidence="7 8">KYPC3</strain>
    </source>
</reference>
<dbReference type="AlphaFoldDB" id="A0A437QBV5"/>
<dbReference type="Gene3D" id="3.10.20.310">
    <property type="entry name" value="membrane protein fhac"/>
    <property type="match status" value="1"/>
</dbReference>